<keyword evidence="2" id="KW-0732">Signal</keyword>
<sequence length="140" mass="13639">MVSRSHLVAVAAVLVTVLISGCESRAIRVRRAAADDSYSDSSNDLNIGPRNRNRGATGIGGRNCGNAQTYGGAGGNSKGGNNPQNTGIRNSAGGRGGVAINDTGCGAKGGSGGSSIGGRGGDSRGGAGGLALVTDYAFGR</sequence>
<reference evidence="3 4" key="1">
    <citation type="journal article" date="2016" name="Nat. Commun.">
        <title>Extremotolerant tardigrade genome and improved radiotolerance of human cultured cells by tardigrade-unique protein.</title>
        <authorList>
            <person name="Hashimoto T."/>
            <person name="Horikawa D.D."/>
            <person name="Saito Y."/>
            <person name="Kuwahara H."/>
            <person name="Kozuka-Hata H."/>
            <person name="Shin-I T."/>
            <person name="Minakuchi Y."/>
            <person name="Ohishi K."/>
            <person name="Motoyama A."/>
            <person name="Aizu T."/>
            <person name="Enomoto A."/>
            <person name="Kondo K."/>
            <person name="Tanaka S."/>
            <person name="Hara Y."/>
            <person name="Koshikawa S."/>
            <person name="Sagara H."/>
            <person name="Miura T."/>
            <person name="Yokobori S."/>
            <person name="Miyagawa K."/>
            <person name="Suzuki Y."/>
            <person name="Kubo T."/>
            <person name="Oyama M."/>
            <person name="Kohara Y."/>
            <person name="Fujiyama A."/>
            <person name="Arakawa K."/>
            <person name="Katayama T."/>
            <person name="Toyoda A."/>
            <person name="Kunieda T."/>
        </authorList>
    </citation>
    <scope>NUCLEOTIDE SEQUENCE [LARGE SCALE GENOMIC DNA]</scope>
    <source>
        <strain evidence="3 4">YOKOZUNA-1</strain>
    </source>
</reference>
<proteinExistence type="predicted"/>
<dbReference type="EMBL" id="BDGG01000001">
    <property type="protein sequence ID" value="GAU87671.1"/>
    <property type="molecule type" value="Genomic_DNA"/>
</dbReference>
<name>A0A1D1UDW2_RAMVA</name>
<feature type="compositionally biased region" description="Low complexity" evidence="1">
    <location>
        <begin position="35"/>
        <end position="44"/>
    </location>
</feature>
<gene>
    <name evidence="3" type="primary">RvY_00485-1</name>
    <name evidence="3" type="synonym">RvY_00485.1</name>
    <name evidence="3" type="ORF">RvY_00485</name>
</gene>
<feature type="region of interest" description="Disordered" evidence="1">
    <location>
        <begin position="110"/>
        <end position="129"/>
    </location>
</feature>
<feature type="region of interest" description="Disordered" evidence="1">
    <location>
        <begin position="32"/>
        <end position="95"/>
    </location>
</feature>
<evidence type="ECO:0000256" key="2">
    <source>
        <dbReference type="SAM" id="SignalP"/>
    </source>
</evidence>
<dbReference type="Proteomes" id="UP000186922">
    <property type="component" value="Unassembled WGS sequence"/>
</dbReference>
<evidence type="ECO:0000256" key="1">
    <source>
        <dbReference type="SAM" id="MobiDB-lite"/>
    </source>
</evidence>
<dbReference type="AlphaFoldDB" id="A0A1D1UDW2"/>
<evidence type="ECO:0000313" key="4">
    <source>
        <dbReference type="Proteomes" id="UP000186922"/>
    </source>
</evidence>
<comment type="caution">
    <text evidence="3">The sequence shown here is derived from an EMBL/GenBank/DDBJ whole genome shotgun (WGS) entry which is preliminary data.</text>
</comment>
<feature type="signal peptide" evidence="2">
    <location>
        <begin position="1"/>
        <end position="24"/>
    </location>
</feature>
<keyword evidence="4" id="KW-1185">Reference proteome</keyword>
<accession>A0A1D1UDW2</accession>
<protein>
    <submittedName>
        <fullName evidence="3">Uncharacterized protein</fullName>
    </submittedName>
</protein>
<organism evidence="3 4">
    <name type="scientific">Ramazzottius varieornatus</name>
    <name type="common">Water bear</name>
    <name type="synonym">Tardigrade</name>
    <dbReference type="NCBI Taxonomy" id="947166"/>
    <lineage>
        <taxon>Eukaryota</taxon>
        <taxon>Metazoa</taxon>
        <taxon>Ecdysozoa</taxon>
        <taxon>Tardigrada</taxon>
        <taxon>Eutardigrada</taxon>
        <taxon>Parachela</taxon>
        <taxon>Hypsibioidea</taxon>
        <taxon>Ramazzottiidae</taxon>
        <taxon>Ramazzottius</taxon>
    </lineage>
</organism>
<dbReference type="PROSITE" id="PS51257">
    <property type="entry name" value="PROKAR_LIPOPROTEIN"/>
    <property type="match status" value="1"/>
</dbReference>
<feature type="chain" id="PRO_5008897159" evidence="2">
    <location>
        <begin position="25"/>
        <end position="140"/>
    </location>
</feature>
<evidence type="ECO:0000313" key="3">
    <source>
        <dbReference type="EMBL" id="GAU87671.1"/>
    </source>
</evidence>